<reference evidence="2" key="1">
    <citation type="submission" date="2016-11" db="UniProtKB">
        <authorList>
            <consortium name="WormBaseParasite"/>
        </authorList>
    </citation>
    <scope>IDENTIFICATION</scope>
</reference>
<accession>A0A1I8ANE6</accession>
<organism evidence="1 2">
    <name type="scientific">Steinernema glaseri</name>
    <dbReference type="NCBI Taxonomy" id="37863"/>
    <lineage>
        <taxon>Eukaryota</taxon>
        <taxon>Metazoa</taxon>
        <taxon>Ecdysozoa</taxon>
        <taxon>Nematoda</taxon>
        <taxon>Chromadorea</taxon>
        <taxon>Rhabditida</taxon>
        <taxon>Tylenchina</taxon>
        <taxon>Panagrolaimomorpha</taxon>
        <taxon>Strongyloidoidea</taxon>
        <taxon>Steinernematidae</taxon>
        <taxon>Steinernema</taxon>
    </lineage>
</organism>
<evidence type="ECO:0000313" key="2">
    <source>
        <dbReference type="WBParaSite" id="L893_g7780.t1"/>
    </source>
</evidence>
<evidence type="ECO:0000313" key="1">
    <source>
        <dbReference type="Proteomes" id="UP000095287"/>
    </source>
</evidence>
<name>A0A1I8ANE6_9BILA</name>
<keyword evidence="1" id="KW-1185">Reference proteome</keyword>
<dbReference type="AlphaFoldDB" id="A0A1I8ANE6"/>
<dbReference type="WBParaSite" id="L893_g7780.t1">
    <property type="protein sequence ID" value="L893_g7780.t1"/>
    <property type="gene ID" value="L893_g7780"/>
</dbReference>
<proteinExistence type="predicted"/>
<protein>
    <submittedName>
        <fullName evidence="2">COesterase domain-containing protein</fullName>
    </submittedName>
</protein>
<dbReference type="Proteomes" id="UP000095287">
    <property type="component" value="Unplaced"/>
</dbReference>
<sequence length="65" mass="7688">DSYKKLLEAVVEVHGDRPPRSLWYDLGPPTVDQEEVRLSVENWKPLLLPGYHSISDRAQWFRYMC</sequence>